<dbReference type="AlphaFoldDB" id="A0A2S9K371"/>
<protein>
    <submittedName>
        <fullName evidence="1">Uncharacterized protein</fullName>
    </submittedName>
</protein>
<sequence length="71" mass="7799">MPKPSAADWVFRGLRDSANARNLAGLNFDQAASASGIRHPASAMRMQGRALVQRPQDLIAQLTQAWLRLAR</sequence>
<reference evidence="1 2" key="1">
    <citation type="submission" date="2018-03" db="EMBL/GenBank/DDBJ databases">
        <title>Comparative genomics illustrates the genes involved in a hyperalkaliphilic mechanisms of Serpentinomonas isolated from highly-alkaline calcium-rich serpentinized springs.</title>
        <authorList>
            <person name="Suzuki S."/>
            <person name="Ishii S."/>
            <person name="Walworth N."/>
            <person name="Bird L."/>
            <person name="Kuenen J.G."/>
            <person name="Nealson K.H."/>
        </authorList>
    </citation>
    <scope>NUCLEOTIDE SEQUENCE [LARGE SCALE GENOMIC DNA]</scope>
    <source>
        <strain evidence="1 2">P1</strain>
    </source>
</reference>
<dbReference type="Proteomes" id="UP000238589">
    <property type="component" value="Unassembled WGS sequence"/>
</dbReference>
<dbReference type="RefSeq" id="WP_105748751.1">
    <property type="nucleotide sequence ID" value="NZ_PVLQ01000040.1"/>
</dbReference>
<name>A0A2S9K371_9BURK</name>
<keyword evidence="2" id="KW-1185">Reference proteome</keyword>
<organism evidence="1 2">
    <name type="scientific">Malikia granosa</name>
    <dbReference type="NCBI Taxonomy" id="263067"/>
    <lineage>
        <taxon>Bacteria</taxon>
        <taxon>Pseudomonadati</taxon>
        <taxon>Pseudomonadota</taxon>
        <taxon>Betaproteobacteria</taxon>
        <taxon>Burkholderiales</taxon>
        <taxon>Comamonadaceae</taxon>
        <taxon>Malikia</taxon>
    </lineage>
</organism>
<accession>A0A2S9K371</accession>
<dbReference type="OrthoDB" id="9807498at2"/>
<proteinExistence type="predicted"/>
<comment type="caution">
    <text evidence="1">The sequence shown here is derived from an EMBL/GenBank/DDBJ whole genome shotgun (WGS) entry which is preliminary data.</text>
</comment>
<evidence type="ECO:0000313" key="2">
    <source>
        <dbReference type="Proteomes" id="UP000238589"/>
    </source>
</evidence>
<evidence type="ECO:0000313" key="1">
    <source>
        <dbReference type="EMBL" id="PRD64928.1"/>
    </source>
</evidence>
<dbReference type="EMBL" id="PVLQ01000040">
    <property type="protein sequence ID" value="PRD64928.1"/>
    <property type="molecule type" value="Genomic_DNA"/>
</dbReference>
<gene>
    <name evidence="1" type="ORF">C6P64_11695</name>
</gene>